<gene>
    <name evidence="5" type="ORF">g.37674</name>
    <name evidence="4" type="ORF">g.37675</name>
</gene>
<sequence length="247" mass="29308">MQGNLVLKLGFTPSHLQLSLRQRFLPLCAQQTCAVHKQSFYDKLNVPPKPKKPMTPFFLFMAQVRPTLTKEYPEKKITELVKIAAERWTNVDSKLKEKLTQQYKDEIINYNKTKFEYENKLSPEDKEKIKRAELHSLDIKEQRRTKKKSRELGKPKRPLTAFMKYLTSRVYDRTKYPEHKEWVRAVSQEWKTLNPQAKAKLEAESKLDFQSWNHKLNEWEEKMIKEGNIDVIRSSSLPTLSKTKLKK</sequence>
<feature type="DNA-binding region" description="HMG box" evidence="2">
    <location>
        <begin position="155"/>
        <end position="220"/>
    </location>
</feature>
<evidence type="ECO:0000259" key="3">
    <source>
        <dbReference type="PROSITE" id="PS50118"/>
    </source>
</evidence>
<evidence type="ECO:0000313" key="4">
    <source>
        <dbReference type="EMBL" id="JAT11722.1"/>
    </source>
</evidence>
<dbReference type="Gene3D" id="1.10.30.10">
    <property type="entry name" value="High mobility group box domain"/>
    <property type="match status" value="2"/>
</dbReference>
<feature type="domain" description="HMG box" evidence="3">
    <location>
        <begin position="50"/>
        <end position="118"/>
    </location>
</feature>
<keyword evidence="1 2" id="KW-0238">DNA-binding</keyword>
<dbReference type="InterPro" id="IPR036910">
    <property type="entry name" value="HMG_box_dom_sf"/>
</dbReference>
<dbReference type="EMBL" id="GEBQ01022696">
    <property type="protein sequence ID" value="JAT17281.1"/>
    <property type="molecule type" value="Transcribed_RNA"/>
</dbReference>
<dbReference type="InterPro" id="IPR009071">
    <property type="entry name" value="HMG_box_dom"/>
</dbReference>
<dbReference type="EMBL" id="GEBQ01028255">
    <property type="protein sequence ID" value="JAT11722.1"/>
    <property type="molecule type" value="Transcribed_RNA"/>
</dbReference>
<evidence type="ECO:0000256" key="1">
    <source>
        <dbReference type="ARBA" id="ARBA00023125"/>
    </source>
</evidence>
<dbReference type="PANTHER" id="PTHR48112:SF22">
    <property type="entry name" value="MITOCHONDRIAL TRANSCRIPTION FACTOR A, ISOFORM B"/>
    <property type="match status" value="1"/>
</dbReference>
<dbReference type="PANTHER" id="PTHR48112">
    <property type="entry name" value="HIGH MOBILITY GROUP PROTEIN DSP1"/>
    <property type="match status" value="1"/>
</dbReference>
<dbReference type="GO" id="GO:0006357">
    <property type="term" value="P:regulation of transcription by RNA polymerase II"/>
    <property type="evidence" value="ECO:0007669"/>
    <property type="project" value="TreeGrafter"/>
</dbReference>
<name>A0A1B6KJS9_9HEMI</name>
<dbReference type="PROSITE" id="PS50118">
    <property type="entry name" value="HMG_BOX_2"/>
    <property type="match status" value="2"/>
</dbReference>
<accession>A0A1B6KJS9</accession>
<dbReference type="GO" id="GO:0003677">
    <property type="term" value="F:DNA binding"/>
    <property type="evidence" value="ECO:0007669"/>
    <property type="project" value="UniProtKB-UniRule"/>
</dbReference>
<dbReference type="InterPro" id="IPR050342">
    <property type="entry name" value="HMGB"/>
</dbReference>
<dbReference type="SUPFAM" id="SSF47095">
    <property type="entry name" value="HMG-box"/>
    <property type="match status" value="2"/>
</dbReference>
<organism evidence="4">
    <name type="scientific">Graphocephala atropunctata</name>
    <dbReference type="NCBI Taxonomy" id="36148"/>
    <lineage>
        <taxon>Eukaryota</taxon>
        <taxon>Metazoa</taxon>
        <taxon>Ecdysozoa</taxon>
        <taxon>Arthropoda</taxon>
        <taxon>Hexapoda</taxon>
        <taxon>Insecta</taxon>
        <taxon>Pterygota</taxon>
        <taxon>Neoptera</taxon>
        <taxon>Paraneoptera</taxon>
        <taxon>Hemiptera</taxon>
        <taxon>Auchenorrhyncha</taxon>
        <taxon>Membracoidea</taxon>
        <taxon>Cicadellidae</taxon>
        <taxon>Cicadellinae</taxon>
        <taxon>Cicadellini</taxon>
        <taxon>Graphocephala</taxon>
    </lineage>
</organism>
<feature type="DNA-binding region" description="HMG box" evidence="2">
    <location>
        <begin position="50"/>
        <end position="118"/>
    </location>
</feature>
<dbReference type="SMART" id="SM00398">
    <property type="entry name" value="HMG"/>
    <property type="match status" value="2"/>
</dbReference>
<keyword evidence="2" id="KW-0539">Nucleus</keyword>
<evidence type="ECO:0000256" key="2">
    <source>
        <dbReference type="PROSITE-ProRule" id="PRU00267"/>
    </source>
</evidence>
<dbReference type="GO" id="GO:0005634">
    <property type="term" value="C:nucleus"/>
    <property type="evidence" value="ECO:0007669"/>
    <property type="project" value="UniProtKB-UniRule"/>
</dbReference>
<dbReference type="Pfam" id="PF00505">
    <property type="entry name" value="HMG_box"/>
    <property type="match status" value="1"/>
</dbReference>
<reference evidence="4" key="1">
    <citation type="submission" date="2015-11" db="EMBL/GenBank/DDBJ databases">
        <title>De novo transcriptome assembly of four potential Pierce s Disease insect vectors from Arizona vineyards.</title>
        <authorList>
            <person name="Tassone E.E."/>
        </authorList>
    </citation>
    <scope>NUCLEOTIDE SEQUENCE</scope>
</reference>
<evidence type="ECO:0000313" key="5">
    <source>
        <dbReference type="EMBL" id="JAT17281.1"/>
    </source>
</evidence>
<proteinExistence type="predicted"/>
<protein>
    <recommendedName>
        <fullName evidence="3">HMG box domain-containing protein</fullName>
    </recommendedName>
</protein>
<dbReference type="AlphaFoldDB" id="A0A1B6KJS9"/>
<feature type="domain" description="HMG box" evidence="3">
    <location>
        <begin position="155"/>
        <end position="220"/>
    </location>
</feature>